<reference evidence="5" key="2">
    <citation type="submission" date="2021-09" db="EMBL/GenBank/DDBJ databases">
        <authorList>
            <person name="Gilroy R."/>
        </authorList>
    </citation>
    <scope>NUCLEOTIDE SEQUENCE</scope>
    <source>
        <strain evidence="5">ChiSjej5B23-16112</strain>
    </source>
</reference>
<accession>A0A921HZW3</accession>
<dbReference type="InterPro" id="IPR050399">
    <property type="entry name" value="HPr"/>
</dbReference>
<dbReference type="GO" id="GO:0009401">
    <property type="term" value="P:phosphoenolpyruvate-dependent sugar phosphotransferase system"/>
    <property type="evidence" value="ECO:0007669"/>
    <property type="project" value="UniProtKB-KW"/>
</dbReference>
<dbReference type="PANTHER" id="PTHR33705">
    <property type="entry name" value="PHOSPHOCARRIER PROTEIN HPR"/>
    <property type="match status" value="1"/>
</dbReference>
<dbReference type="Gene3D" id="3.30.1340.10">
    <property type="entry name" value="HPr-like"/>
    <property type="match status" value="1"/>
</dbReference>
<evidence type="ECO:0000256" key="1">
    <source>
        <dbReference type="ARBA" id="ARBA00004496"/>
    </source>
</evidence>
<comment type="subcellular location">
    <subcellularLocation>
        <location evidence="1">Cytoplasm</location>
    </subcellularLocation>
</comment>
<evidence type="ECO:0000259" key="4">
    <source>
        <dbReference type="PROSITE" id="PS51350"/>
    </source>
</evidence>
<protein>
    <submittedName>
        <fullName evidence="5">HPr family phosphocarrier protein</fullName>
    </submittedName>
</protein>
<proteinExistence type="predicted"/>
<dbReference type="GO" id="GO:0005737">
    <property type="term" value="C:cytoplasm"/>
    <property type="evidence" value="ECO:0007669"/>
    <property type="project" value="UniProtKB-SubCell"/>
</dbReference>
<keyword evidence="2" id="KW-0963">Cytoplasm</keyword>
<feature type="domain" description="HPr" evidence="4">
    <location>
        <begin position="1"/>
        <end position="85"/>
    </location>
</feature>
<reference evidence="5" key="1">
    <citation type="journal article" date="2021" name="PeerJ">
        <title>Extensive microbial diversity within the chicken gut microbiome revealed by metagenomics and culture.</title>
        <authorList>
            <person name="Gilroy R."/>
            <person name="Ravi A."/>
            <person name="Getino M."/>
            <person name="Pursley I."/>
            <person name="Horton D.L."/>
            <person name="Alikhan N.F."/>
            <person name="Baker D."/>
            <person name="Gharbi K."/>
            <person name="Hall N."/>
            <person name="Watson M."/>
            <person name="Adriaenssens E.M."/>
            <person name="Foster-Nyarko E."/>
            <person name="Jarju S."/>
            <person name="Secka A."/>
            <person name="Antonio M."/>
            <person name="Oren A."/>
            <person name="Chaudhuri R.R."/>
            <person name="La Ragione R."/>
            <person name="Hildebrand F."/>
            <person name="Pallen M.J."/>
        </authorList>
    </citation>
    <scope>NUCLEOTIDE SEQUENCE</scope>
    <source>
        <strain evidence="5">ChiSjej5B23-16112</strain>
    </source>
</reference>
<evidence type="ECO:0000313" key="6">
    <source>
        <dbReference type="Proteomes" id="UP000769156"/>
    </source>
</evidence>
<dbReference type="AlphaFoldDB" id="A0A921HZW3"/>
<evidence type="ECO:0000256" key="2">
    <source>
        <dbReference type="ARBA" id="ARBA00022490"/>
    </source>
</evidence>
<dbReference type="InterPro" id="IPR035895">
    <property type="entry name" value="HPr-like_sf"/>
</dbReference>
<name>A0A921HZW3_9FIRM</name>
<comment type="caution">
    <text evidence="5">The sequence shown here is derived from an EMBL/GenBank/DDBJ whole genome shotgun (WGS) entry which is preliminary data.</text>
</comment>
<dbReference type="Pfam" id="PF00381">
    <property type="entry name" value="PTS-HPr"/>
    <property type="match status" value="1"/>
</dbReference>
<dbReference type="EMBL" id="DYVY01000090">
    <property type="protein sequence ID" value="HJF94234.1"/>
    <property type="molecule type" value="Genomic_DNA"/>
</dbReference>
<sequence length="85" mass="8994">MKTFNYTIKDELGIHARPAGLLVKEAKKFESKITLEGNGKSAEAGKLLAIMGMGLKQGAELTVTAEGPDEDAAIAAMQAFLESNL</sequence>
<keyword evidence="3" id="KW-0598">Phosphotransferase system</keyword>
<dbReference type="PANTHER" id="PTHR33705:SF2">
    <property type="entry name" value="PHOSPHOCARRIER PROTEIN NPR"/>
    <property type="match status" value="1"/>
</dbReference>
<evidence type="ECO:0000256" key="3">
    <source>
        <dbReference type="ARBA" id="ARBA00022683"/>
    </source>
</evidence>
<dbReference type="PROSITE" id="PS51350">
    <property type="entry name" value="PTS_HPR_DOM"/>
    <property type="match status" value="1"/>
</dbReference>
<dbReference type="InterPro" id="IPR000032">
    <property type="entry name" value="HPr-like"/>
</dbReference>
<dbReference type="NCBIfam" id="TIGR01003">
    <property type="entry name" value="PTS_HPr_family"/>
    <property type="match status" value="1"/>
</dbReference>
<gene>
    <name evidence="5" type="ORF">K8V82_05515</name>
</gene>
<evidence type="ECO:0000313" key="5">
    <source>
        <dbReference type="EMBL" id="HJF94234.1"/>
    </source>
</evidence>
<dbReference type="Proteomes" id="UP000769156">
    <property type="component" value="Unassembled WGS sequence"/>
</dbReference>
<organism evidence="5 6">
    <name type="scientific">Lachnoclostridium phocaeense</name>
    <dbReference type="NCBI Taxonomy" id="1871021"/>
    <lineage>
        <taxon>Bacteria</taxon>
        <taxon>Bacillati</taxon>
        <taxon>Bacillota</taxon>
        <taxon>Clostridia</taxon>
        <taxon>Lachnospirales</taxon>
        <taxon>Lachnospiraceae</taxon>
    </lineage>
</organism>
<dbReference type="SUPFAM" id="SSF55594">
    <property type="entry name" value="HPr-like"/>
    <property type="match status" value="1"/>
</dbReference>
<dbReference type="CDD" id="cd00367">
    <property type="entry name" value="PTS-HPr_like"/>
    <property type="match status" value="1"/>
</dbReference>
<dbReference type="PRINTS" id="PR00107">
    <property type="entry name" value="PHOSPHOCPHPR"/>
</dbReference>